<organism evidence="2 3">
    <name type="scientific">Paenibacillus mendelii</name>
    <dbReference type="NCBI Taxonomy" id="206163"/>
    <lineage>
        <taxon>Bacteria</taxon>
        <taxon>Bacillati</taxon>
        <taxon>Bacillota</taxon>
        <taxon>Bacilli</taxon>
        <taxon>Bacillales</taxon>
        <taxon>Paenibacillaceae</taxon>
        <taxon>Paenibacillus</taxon>
    </lineage>
</organism>
<name>A0ABV6J6D1_9BACL</name>
<proteinExistence type="predicted"/>
<dbReference type="Gene3D" id="3.40.50.1820">
    <property type="entry name" value="alpha/beta hydrolase"/>
    <property type="match status" value="1"/>
</dbReference>
<gene>
    <name evidence="2" type="ORF">ACFFJ8_08665</name>
</gene>
<comment type="caution">
    <text evidence="2">The sequence shown here is derived from an EMBL/GenBank/DDBJ whole genome shotgun (WGS) entry which is preliminary data.</text>
</comment>
<dbReference type="GO" id="GO:0016787">
    <property type="term" value="F:hydrolase activity"/>
    <property type="evidence" value="ECO:0007669"/>
    <property type="project" value="UniProtKB-KW"/>
</dbReference>
<dbReference type="EMBL" id="JBHLVF010000011">
    <property type="protein sequence ID" value="MFC0391444.1"/>
    <property type="molecule type" value="Genomic_DNA"/>
</dbReference>
<keyword evidence="3" id="KW-1185">Reference proteome</keyword>
<reference evidence="2 3" key="1">
    <citation type="submission" date="2024-09" db="EMBL/GenBank/DDBJ databases">
        <authorList>
            <person name="Sun Q."/>
            <person name="Mori K."/>
        </authorList>
    </citation>
    <scope>NUCLEOTIDE SEQUENCE [LARGE SCALE GENOMIC DNA]</scope>
    <source>
        <strain evidence="2 3">CCM 4839</strain>
    </source>
</reference>
<evidence type="ECO:0000313" key="2">
    <source>
        <dbReference type="EMBL" id="MFC0391444.1"/>
    </source>
</evidence>
<dbReference type="PANTHER" id="PTHR37017">
    <property type="entry name" value="AB HYDROLASE-1 DOMAIN-CONTAINING PROTEIN-RELATED"/>
    <property type="match status" value="1"/>
</dbReference>
<dbReference type="InterPro" id="IPR052897">
    <property type="entry name" value="Sec-Metab_Biosynth_Hydrolase"/>
</dbReference>
<evidence type="ECO:0000313" key="3">
    <source>
        <dbReference type="Proteomes" id="UP001589818"/>
    </source>
</evidence>
<dbReference type="SUPFAM" id="SSF53474">
    <property type="entry name" value="alpha/beta-Hydrolases"/>
    <property type="match status" value="1"/>
</dbReference>
<keyword evidence="2" id="KW-0378">Hydrolase</keyword>
<dbReference type="PANTHER" id="PTHR37017:SF11">
    <property type="entry name" value="ESTERASE_LIPASE_THIOESTERASE DOMAIN-CONTAINING PROTEIN"/>
    <property type="match status" value="1"/>
</dbReference>
<dbReference type="RefSeq" id="WP_204819906.1">
    <property type="nucleotide sequence ID" value="NZ_JANHOF010000006.1"/>
</dbReference>
<protein>
    <submittedName>
        <fullName evidence="2">Alpha/beta fold hydrolase</fullName>
    </submittedName>
</protein>
<dbReference type="InterPro" id="IPR029058">
    <property type="entry name" value="AB_hydrolase_fold"/>
</dbReference>
<dbReference type="Proteomes" id="UP001589818">
    <property type="component" value="Unassembled WGS sequence"/>
</dbReference>
<sequence>MKPIQEQGQEKIGIVFVHGAGLTNGIWSGVVEGLDRPYLLGGYPLLSGQDLSRQGLTMDDYVTDMKRQIEQWPVKRFVIVAHSIGGVLAQRLAEELPDRLAGFVGVGAAIPKKGGSFLSTLPWPKRMLMSAILQRMGTKPPDSAIRAGLCNDLTASQAEEIVRGFIPESIHIYTDRIGAALPEVPKLYVKLTKDKEFGQSHQYKMIGNLSPQTVESLETGHLPMLSDPKGLRNILQSFAAKLDE</sequence>
<feature type="domain" description="AB hydrolase-1" evidence="1">
    <location>
        <begin position="14"/>
        <end position="231"/>
    </location>
</feature>
<accession>A0ABV6J6D1</accession>
<dbReference type="InterPro" id="IPR000073">
    <property type="entry name" value="AB_hydrolase_1"/>
</dbReference>
<evidence type="ECO:0000259" key="1">
    <source>
        <dbReference type="Pfam" id="PF12697"/>
    </source>
</evidence>
<dbReference type="Pfam" id="PF12697">
    <property type="entry name" value="Abhydrolase_6"/>
    <property type="match status" value="1"/>
</dbReference>